<comment type="caution">
    <text evidence="2">The sequence shown here is derived from an EMBL/GenBank/DDBJ whole genome shotgun (WGS) entry which is preliminary data.</text>
</comment>
<dbReference type="EMBL" id="VSRR010057260">
    <property type="protein sequence ID" value="MPC81533.1"/>
    <property type="molecule type" value="Genomic_DNA"/>
</dbReference>
<protein>
    <submittedName>
        <fullName evidence="2">Uncharacterized protein</fullName>
    </submittedName>
</protein>
<reference evidence="2 3" key="1">
    <citation type="submission" date="2019-05" db="EMBL/GenBank/DDBJ databases">
        <title>Another draft genome of Portunus trituberculatus and its Hox gene families provides insights of decapod evolution.</title>
        <authorList>
            <person name="Jeong J.-H."/>
            <person name="Song I."/>
            <person name="Kim S."/>
            <person name="Choi T."/>
            <person name="Kim D."/>
            <person name="Ryu S."/>
            <person name="Kim W."/>
        </authorList>
    </citation>
    <scope>NUCLEOTIDE SEQUENCE [LARGE SCALE GENOMIC DNA]</scope>
    <source>
        <tissue evidence="2">Muscle</tissue>
    </source>
</reference>
<keyword evidence="3" id="KW-1185">Reference proteome</keyword>
<proteinExistence type="predicted"/>
<accession>A0A5B7IGS5</accession>
<gene>
    <name evidence="2" type="ORF">E2C01_076155</name>
</gene>
<organism evidence="2 3">
    <name type="scientific">Portunus trituberculatus</name>
    <name type="common">Swimming crab</name>
    <name type="synonym">Neptunus trituberculatus</name>
    <dbReference type="NCBI Taxonomy" id="210409"/>
    <lineage>
        <taxon>Eukaryota</taxon>
        <taxon>Metazoa</taxon>
        <taxon>Ecdysozoa</taxon>
        <taxon>Arthropoda</taxon>
        <taxon>Crustacea</taxon>
        <taxon>Multicrustacea</taxon>
        <taxon>Malacostraca</taxon>
        <taxon>Eumalacostraca</taxon>
        <taxon>Eucarida</taxon>
        <taxon>Decapoda</taxon>
        <taxon>Pleocyemata</taxon>
        <taxon>Brachyura</taxon>
        <taxon>Eubrachyura</taxon>
        <taxon>Portunoidea</taxon>
        <taxon>Portunidae</taxon>
        <taxon>Portuninae</taxon>
        <taxon>Portunus</taxon>
    </lineage>
</organism>
<evidence type="ECO:0000313" key="3">
    <source>
        <dbReference type="Proteomes" id="UP000324222"/>
    </source>
</evidence>
<evidence type="ECO:0000313" key="2">
    <source>
        <dbReference type="EMBL" id="MPC81533.1"/>
    </source>
</evidence>
<dbReference type="AlphaFoldDB" id="A0A5B7IGS5"/>
<name>A0A5B7IGS5_PORTR</name>
<evidence type="ECO:0000256" key="1">
    <source>
        <dbReference type="SAM" id="MobiDB-lite"/>
    </source>
</evidence>
<feature type="region of interest" description="Disordered" evidence="1">
    <location>
        <begin position="47"/>
        <end position="68"/>
    </location>
</feature>
<dbReference type="Proteomes" id="UP000324222">
    <property type="component" value="Unassembled WGS sequence"/>
</dbReference>
<sequence>MFRSKERHSQGQYCAFLCLPVTHPPSATQATQRHIELNLAATHTNTPSCAAHVHPHSDNLSPGIGQAG</sequence>